<feature type="signal peptide" evidence="1">
    <location>
        <begin position="1"/>
        <end position="24"/>
    </location>
</feature>
<keyword evidence="3" id="KW-1185">Reference proteome</keyword>
<feature type="chain" id="PRO_5026267769" evidence="1">
    <location>
        <begin position="25"/>
        <end position="155"/>
    </location>
</feature>
<dbReference type="Proteomes" id="UP000501058">
    <property type="component" value="Chromosome"/>
</dbReference>
<reference evidence="2 3" key="1">
    <citation type="submission" date="2020-03" db="EMBL/GenBank/DDBJ databases">
        <title>Propioniciclava sp. nov., isolated from Hydrophilus acuminatus.</title>
        <authorList>
            <person name="Hyun D.-W."/>
            <person name="Bae J.-W."/>
        </authorList>
    </citation>
    <scope>NUCLEOTIDE SEQUENCE [LARGE SCALE GENOMIC DNA]</scope>
    <source>
        <strain evidence="2 3">HDW11</strain>
    </source>
</reference>
<dbReference type="AlphaFoldDB" id="A0A6G7Y5F3"/>
<dbReference type="EMBL" id="CP049865">
    <property type="protein sequence ID" value="QIK72052.1"/>
    <property type="molecule type" value="Genomic_DNA"/>
</dbReference>
<proteinExistence type="predicted"/>
<gene>
    <name evidence="2" type="ORF">G7070_06950</name>
</gene>
<evidence type="ECO:0000313" key="2">
    <source>
        <dbReference type="EMBL" id="QIK72052.1"/>
    </source>
</evidence>
<dbReference type="RefSeq" id="WP_166233038.1">
    <property type="nucleotide sequence ID" value="NZ_CP049865.1"/>
</dbReference>
<evidence type="ECO:0000256" key="1">
    <source>
        <dbReference type="SAM" id="SignalP"/>
    </source>
</evidence>
<organism evidence="2 3">
    <name type="scientific">Propioniciclava coleopterorum</name>
    <dbReference type="NCBI Taxonomy" id="2714937"/>
    <lineage>
        <taxon>Bacteria</taxon>
        <taxon>Bacillati</taxon>
        <taxon>Actinomycetota</taxon>
        <taxon>Actinomycetes</taxon>
        <taxon>Propionibacteriales</taxon>
        <taxon>Propionibacteriaceae</taxon>
        <taxon>Propioniciclava</taxon>
    </lineage>
</organism>
<protein>
    <submittedName>
        <fullName evidence="2">Uncharacterized protein</fullName>
    </submittedName>
</protein>
<name>A0A6G7Y5F3_9ACTN</name>
<keyword evidence="1" id="KW-0732">Signal</keyword>
<dbReference type="KEGG" id="prv:G7070_06950"/>
<sequence length="155" mass="16082">MRVRSILLAAATALATAAIPVASASTADAAMIAPCRGYLISSVPWFGLIHEGGDRGELRVYYDPATGNNCAAMQHLNSTYGKRMYTSVSLTICRESRPGTCTPLTTRTDAGNYAYYAGPVTAYGKGRCIQVVGRTSLMGAQGSLSVGVPGGAHCG</sequence>
<accession>A0A6G7Y5F3</accession>
<evidence type="ECO:0000313" key="3">
    <source>
        <dbReference type="Proteomes" id="UP000501058"/>
    </source>
</evidence>